<feature type="binding site" evidence="6">
    <location>
        <position position="84"/>
    </location>
    <ligand>
        <name>[4Fe-4S] cluster</name>
        <dbReference type="ChEBI" id="CHEBI:49883"/>
        <label>2</label>
    </ligand>
</feature>
<dbReference type="NCBIfam" id="TIGR00402">
    <property type="entry name" value="napF"/>
    <property type="match status" value="1"/>
</dbReference>
<feature type="binding site" evidence="6">
    <location>
        <position position="155"/>
    </location>
    <ligand>
        <name>[4Fe-4S] cluster</name>
        <dbReference type="ChEBI" id="CHEBI:49883"/>
        <label>3</label>
    </ligand>
</feature>
<proteinExistence type="inferred from homology"/>
<accession>A0ABQ2E936</accession>
<evidence type="ECO:0000313" key="8">
    <source>
        <dbReference type="EMBL" id="GGJ99846.1"/>
    </source>
</evidence>
<keyword evidence="3 6" id="KW-0677">Repeat</keyword>
<keyword evidence="9" id="KW-1185">Reference proteome</keyword>
<comment type="caution">
    <text evidence="8">The sequence shown here is derived from an EMBL/GenBank/DDBJ whole genome shotgun (WGS) entry which is preliminary data.</text>
</comment>
<name>A0ABQ2E936_9GAMM</name>
<dbReference type="Proteomes" id="UP000599009">
    <property type="component" value="Unassembled WGS sequence"/>
</dbReference>
<dbReference type="EMBL" id="BMME01000001">
    <property type="protein sequence ID" value="GGJ99846.1"/>
    <property type="molecule type" value="Genomic_DNA"/>
</dbReference>
<evidence type="ECO:0000256" key="1">
    <source>
        <dbReference type="ARBA" id="ARBA00022485"/>
    </source>
</evidence>
<feature type="binding site" evidence="6">
    <location>
        <position position="80"/>
    </location>
    <ligand>
        <name>[4Fe-4S] cluster</name>
        <dbReference type="ChEBI" id="CHEBI:49883"/>
        <label>2</label>
    </ligand>
</feature>
<keyword evidence="1 6" id="KW-0004">4Fe-4S</keyword>
<feature type="domain" description="4Fe-4S ferredoxin-type" evidence="7">
    <location>
        <begin position="63"/>
        <end position="95"/>
    </location>
</feature>
<comment type="subcellular location">
    <subcellularLocation>
        <location evidence="6">Cytoplasm</location>
    </subcellularLocation>
</comment>
<dbReference type="PANTHER" id="PTHR43687:SF1">
    <property type="entry name" value="FERREDOXIN III"/>
    <property type="match status" value="1"/>
</dbReference>
<feature type="binding site" evidence="6">
    <location>
        <position position="145"/>
    </location>
    <ligand>
        <name>[4Fe-4S] cluster</name>
        <dbReference type="ChEBI" id="CHEBI:49883"/>
        <label>3</label>
    </ligand>
</feature>
<dbReference type="Pfam" id="PF12838">
    <property type="entry name" value="Fer4_7"/>
    <property type="match status" value="2"/>
</dbReference>
<dbReference type="SUPFAM" id="SSF54862">
    <property type="entry name" value="4Fe-4S ferredoxins"/>
    <property type="match status" value="1"/>
</dbReference>
<feature type="binding site" evidence="6">
    <location>
        <position position="148"/>
    </location>
    <ligand>
        <name>[4Fe-4S] cluster</name>
        <dbReference type="ChEBI" id="CHEBI:49883"/>
        <label>3</label>
    </ligand>
</feature>
<dbReference type="CDD" id="cd10564">
    <property type="entry name" value="NapF_like"/>
    <property type="match status" value="1"/>
</dbReference>
<dbReference type="HAMAP" id="MF_02201">
    <property type="entry name" value="NapF"/>
    <property type="match status" value="1"/>
</dbReference>
<dbReference type="PANTHER" id="PTHR43687">
    <property type="entry name" value="ADENYLYLSULFATE REDUCTASE, BETA SUBUNIT"/>
    <property type="match status" value="1"/>
</dbReference>
<comment type="function">
    <text evidence="6">Could be involved in the maturation of NapA, the catalytic subunit of the periplasmic nitrate reductase, before its export into the periplasm.</text>
</comment>
<evidence type="ECO:0000256" key="2">
    <source>
        <dbReference type="ARBA" id="ARBA00022723"/>
    </source>
</evidence>
<sequence>MAAAVNHRPDRSRRALLQGRLRARPLLRPPWALDESLFVDACTGCNACVAACPEAVLLAGEGGLPEFDPARGECTFCGDCASACRESAFGPLSDPPWTLRAQVGDACLAARGIVCSSCRDACGESAIRFPPTRTVPMPQVDADRCTGCGACVQGCPATAISLAPLVAEMPVEA</sequence>
<organism evidence="8 9">
    <name type="scientific">Luteimonas terricola</name>
    <dbReference type="NCBI Taxonomy" id="645597"/>
    <lineage>
        <taxon>Bacteria</taxon>
        <taxon>Pseudomonadati</taxon>
        <taxon>Pseudomonadota</taxon>
        <taxon>Gammaproteobacteria</taxon>
        <taxon>Lysobacterales</taxon>
        <taxon>Lysobacteraceae</taxon>
        <taxon>Luteimonas</taxon>
    </lineage>
</organism>
<dbReference type="InterPro" id="IPR017900">
    <property type="entry name" value="4Fe4S_Fe_S_CS"/>
</dbReference>
<evidence type="ECO:0000313" key="9">
    <source>
        <dbReference type="Proteomes" id="UP000599009"/>
    </source>
</evidence>
<dbReference type="PROSITE" id="PS00198">
    <property type="entry name" value="4FE4S_FER_1"/>
    <property type="match status" value="2"/>
</dbReference>
<comment type="subunit">
    <text evidence="6">Interacts with the cytoplasmic NapA precursor.</text>
</comment>
<keyword evidence="2 6" id="KW-0479">Metal-binding</keyword>
<evidence type="ECO:0000256" key="6">
    <source>
        <dbReference type="HAMAP-Rule" id="MF_02201"/>
    </source>
</evidence>
<evidence type="ECO:0000259" key="7">
    <source>
        <dbReference type="PROSITE" id="PS51379"/>
    </source>
</evidence>
<evidence type="ECO:0000256" key="4">
    <source>
        <dbReference type="ARBA" id="ARBA00023004"/>
    </source>
</evidence>
<dbReference type="Gene3D" id="3.30.70.20">
    <property type="match status" value="2"/>
</dbReference>
<gene>
    <name evidence="6 8" type="primary">napF</name>
    <name evidence="8" type="ORF">GCM10011394_06340</name>
</gene>
<feature type="domain" description="4Fe-4S ferredoxin-type" evidence="7">
    <location>
        <begin position="33"/>
        <end position="62"/>
    </location>
</feature>
<protein>
    <recommendedName>
        <fullName evidence="6">Ferredoxin-type protein NapF</fullName>
    </recommendedName>
</protein>
<feature type="binding site" evidence="6">
    <location>
        <position position="151"/>
    </location>
    <ligand>
        <name>[4Fe-4S] cluster</name>
        <dbReference type="ChEBI" id="CHEBI:49883"/>
        <label>3</label>
    </ligand>
</feature>
<reference evidence="9" key="1">
    <citation type="journal article" date="2019" name="Int. J. Syst. Evol. Microbiol.">
        <title>The Global Catalogue of Microorganisms (GCM) 10K type strain sequencing project: providing services to taxonomists for standard genome sequencing and annotation.</title>
        <authorList>
            <consortium name="The Broad Institute Genomics Platform"/>
            <consortium name="The Broad Institute Genome Sequencing Center for Infectious Disease"/>
            <person name="Wu L."/>
            <person name="Ma J."/>
        </authorList>
    </citation>
    <scope>NUCLEOTIDE SEQUENCE [LARGE SCALE GENOMIC DNA]</scope>
    <source>
        <strain evidence="9">CGMCC 1.8985</strain>
    </source>
</reference>
<feature type="binding site" evidence="6">
    <location>
        <position position="77"/>
    </location>
    <ligand>
        <name>[4Fe-4S] cluster</name>
        <dbReference type="ChEBI" id="CHEBI:49883"/>
        <label>2</label>
    </ligand>
</feature>
<keyword evidence="4 6" id="KW-0408">Iron</keyword>
<comment type="cofactor">
    <cofactor evidence="6">
        <name>[4Fe-4S] cluster</name>
        <dbReference type="ChEBI" id="CHEBI:49883"/>
    </cofactor>
</comment>
<feature type="domain" description="4Fe-4S ferredoxin-type" evidence="7">
    <location>
        <begin position="136"/>
        <end position="165"/>
    </location>
</feature>
<feature type="binding site" evidence="6">
    <location>
        <position position="52"/>
    </location>
    <ligand>
        <name>[4Fe-4S] cluster</name>
        <dbReference type="ChEBI" id="CHEBI:49883"/>
        <label>1</label>
    </ligand>
</feature>
<dbReference type="InterPro" id="IPR017896">
    <property type="entry name" value="4Fe4S_Fe-S-bd"/>
</dbReference>
<evidence type="ECO:0000256" key="5">
    <source>
        <dbReference type="ARBA" id="ARBA00023014"/>
    </source>
</evidence>
<dbReference type="PROSITE" id="PS51379">
    <property type="entry name" value="4FE4S_FER_2"/>
    <property type="match status" value="3"/>
</dbReference>
<dbReference type="InterPro" id="IPR004496">
    <property type="entry name" value="NapF"/>
</dbReference>
<feature type="binding site" evidence="6">
    <location>
        <position position="45"/>
    </location>
    <ligand>
        <name>[4Fe-4S] cluster</name>
        <dbReference type="ChEBI" id="CHEBI:49883"/>
        <label>1</label>
    </ligand>
</feature>
<comment type="similarity">
    <text evidence="6">Belongs to the NapF family.</text>
</comment>
<feature type="binding site" evidence="6">
    <location>
        <position position="74"/>
    </location>
    <ligand>
        <name>[4Fe-4S] cluster</name>
        <dbReference type="ChEBI" id="CHEBI:49883"/>
        <label>2</label>
    </ligand>
</feature>
<feature type="binding site" evidence="6">
    <location>
        <position position="42"/>
    </location>
    <ligand>
        <name>[4Fe-4S] cluster</name>
        <dbReference type="ChEBI" id="CHEBI:49883"/>
        <label>1</label>
    </ligand>
</feature>
<keyword evidence="5 6" id="KW-0411">Iron-sulfur</keyword>
<keyword evidence="6" id="KW-0963">Cytoplasm</keyword>
<dbReference type="InterPro" id="IPR050572">
    <property type="entry name" value="Fe-S_Ferredoxin"/>
</dbReference>
<feature type="binding site" evidence="6">
    <location>
        <position position="48"/>
    </location>
    <ligand>
        <name>[4Fe-4S] cluster</name>
        <dbReference type="ChEBI" id="CHEBI:49883"/>
        <label>1</label>
    </ligand>
</feature>
<evidence type="ECO:0000256" key="3">
    <source>
        <dbReference type="ARBA" id="ARBA00022737"/>
    </source>
</evidence>